<name>A0A069AGX6_CLODI</name>
<gene>
    <name evidence="1" type="ORF">BN1097_760040</name>
</gene>
<sequence length="47" mass="5531">MNFNHNCKLEKITLEIMLNYSVNKLYSTQKIDTIITIVTVKLKFNVL</sequence>
<dbReference type="EMBL" id="LK932416">
    <property type="protein sequence ID" value="CDS89958.1"/>
    <property type="molecule type" value="Genomic_DNA"/>
</dbReference>
<protein>
    <submittedName>
        <fullName evidence="1">Uncharacterized protein</fullName>
    </submittedName>
</protein>
<dbReference type="AlphaFoldDB" id="A0A069AGX6"/>
<reference evidence="1" key="1">
    <citation type="submission" date="2014-07" db="EMBL/GenBank/DDBJ databases">
        <authorList>
            <person name="Monot Marc"/>
        </authorList>
    </citation>
    <scope>NUCLEOTIDE SEQUENCE</scope>
    <source>
        <strain evidence="1">7032994</strain>
    </source>
</reference>
<organism evidence="1">
    <name type="scientific">Clostridioides difficile</name>
    <name type="common">Peptoclostridium difficile</name>
    <dbReference type="NCBI Taxonomy" id="1496"/>
    <lineage>
        <taxon>Bacteria</taxon>
        <taxon>Bacillati</taxon>
        <taxon>Bacillota</taxon>
        <taxon>Clostridia</taxon>
        <taxon>Peptostreptococcales</taxon>
        <taxon>Peptostreptococcaceae</taxon>
        <taxon>Clostridioides</taxon>
    </lineage>
</organism>
<evidence type="ECO:0000313" key="1">
    <source>
        <dbReference type="EMBL" id="CDS89958.1"/>
    </source>
</evidence>
<proteinExistence type="predicted"/>
<accession>A0A069AGX6</accession>